<comment type="caution">
    <text evidence="3">The sequence shown here is derived from an EMBL/GenBank/DDBJ whole genome shotgun (WGS) entry which is preliminary data.</text>
</comment>
<keyword evidence="1" id="KW-0694">RNA-binding</keyword>
<gene>
    <name evidence="3" type="ORF">BYL167_LOCUS541</name>
</gene>
<evidence type="ECO:0000259" key="2">
    <source>
        <dbReference type="Pfam" id="PF05183"/>
    </source>
</evidence>
<feature type="non-terminal residue" evidence="3">
    <location>
        <position position="1"/>
    </location>
</feature>
<comment type="similarity">
    <text evidence="1">Belongs to the RdRP family.</text>
</comment>
<dbReference type="EMBL" id="CAJOBH010000060">
    <property type="protein sequence ID" value="CAF3754986.1"/>
    <property type="molecule type" value="Genomic_DNA"/>
</dbReference>
<comment type="catalytic activity">
    <reaction evidence="1">
        <text>RNA(n) + a ribonucleoside 5'-triphosphate = RNA(n+1) + diphosphate</text>
        <dbReference type="Rhea" id="RHEA:21248"/>
        <dbReference type="Rhea" id="RHEA-COMP:14527"/>
        <dbReference type="Rhea" id="RHEA-COMP:17342"/>
        <dbReference type="ChEBI" id="CHEBI:33019"/>
        <dbReference type="ChEBI" id="CHEBI:61557"/>
        <dbReference type="ChEBI" id="CHEBI:140395"/>
        <dbReference type="EC" id="2.7.7.48"/>
    </reaction>
</comment>
<feature type="domain" description="RDRP core" evidence="2">
    <location>
        <begin position="170"/>
        <end position="408"/>
    </location>
</feature>
<keyword evidence="1" id="KW-0808">Transferase</keyword>
<evidence type="ECO:0000313" key="4">
    <source>
        <dbReference type="Proteomes" id="UP000681967"/>
    </source>
</evidence>
<dbReference type="EC" id="2.7.7.48" evidence="1"/>
<keyword evidence="1" id="KW-0548">Nucleotidyltransferase</keyword>
<accession>A0A8S2IHH0</accession>
<sequence length="457" mass="53121">MMTEPVVQCTFHNVSTDLVNIISSSMGIRSLSKQSNNQFSYSSSLLNARQIRSTLADTLGQYPQIWFSIDHSNQFNHSSSKFDKNVYMIDHIFFGSLYSIEKFLVHNTPLNNRNHWKLRIYNKQTLMIESEDDEEEEVCSIRLSVPIKFLHKQILVIDGEDFSEIICSYNFITVEIRTNSNSNKKYEKELFLSGIDFGGSRYHLFGASNSQLKDHSFWFIRALSLNEIHQKRQLLGQFDDILNLGTYVARLGLWFSKTDPTDIKINYCSNENELNHRVRKGEICMVMIEDIERNNYCFTDGNGLVSKGLAKLINEKLTNSQQNELIIPSAYQIRIAGCKGLIIIDPQSTFDQFYIKIRPSMKKFECNDWTLDICGYSRAIPSRLNNQFIWLLSDLGVSDKAFFRLQQRWFSRKPSHSNYSDDLLKNKIPLPVNECRYIYGCALESQLQEGQCFIRYQ</sequence>
<dbReference type="PANTHER" id="PTHR23079:SF55">
    <property type="entry name" value="RNA-DIRECTED RNA POLYMERASE"/>
    <property type="match status" value="1"/>
</dbReference>
<dbReference type="GO" id="GO:0003723">
    <property type="term" value="F:RNA binding"/>
    <property type="evidence" value="ECO:0007669"/>
    <property type="project" value="UniProtKB-KW"/>
</dbReference>
<keyword evidence="1" id="KW-0696">RNA-directed RNA polymerase</keyword>
<dbReference type="InterPro" id="IPR007855">
    <property type="entry name" value="RDRP"/>
</dbReference>
<dbReference type="InterPro" id="IPR057596">
    <property type="entry name" value="RDRP_core"/>
</dbReference>
<protein>
    <recommendedName>
        <fullName evidence="1">RNA-dependent RNA polymerase</fullName>
        <ecNumber evidence="1">2.7.7.48</ecNumber>
    </recommendedName>
</protein>
<name>A0A8S2IHH0_9BILA</name>
<evidence type="ECO:0000313" key="3">
    <source>
        <dbReference type="EMBL" id="CAF3754986.1"/>
    </source>
</evidence>
<dbReference type="Proteomes" id="UP000681967">
    <property type="component" value="Unassembled WGS sequence"/>
</dbReference>
<dbReference type="GO" id="GO:0003968">
    <property type="term" value="F:RNA-directed RNA polymerase activity"/>
    <property type="evidence" value="ECO:0007669"/>
    <property type="project" value="UniProtKB-KW"/>
</dbReference>
<dbReference type="GO" id="GO:0031380">
    <property type="term" value="C:nuclear RNA-directed RNA polymerase complex"/>
    <property type="evidence" value="ECO:0007669"/>
    <property type="project" value="TreeGrafter"/>
</dbReference>
<dbReference type="AlphaFoldDB" id="A0A8S2IHH0"/>
<dbReference type="Pfam" id="PF05183">
    <property type="entry name" value="RdRP"/>
    <property type="match status" value="1"/>
</dbReference>
<evidence type="ECO:0000256" key="1">
    <source>
        <dbReference type="RuleBase" id="RU363098"/>
    </source>
</evidence>
<dbReference type="PANTHER" id="PTHR23079">
    <property type="entry name" value="RNA-DEPENDENT RNA POLYMERASE"/>
    <property type="match status" value="1"/>
</dbReference>
<reference evidence="3" key="1">
    <citation type="submission" date="2021-02" db="EMBL/GenBank/DDBJ databases">
        <authorList>
            <person name="Nowell W R."/>
        </authorList>
    </citation>
    <scope>NUCLEOTIDE SEQUENCE</scope>
</reference>
<dbReference type="GO" id="GO:0030422">
    <property type="term" value="P:siRNA processing"/>
    <property type="evidence" value="ECO:0007669"/>
    <property type="project" value="TreeGrafter"/>
</dbReference>
<organism evidence="3 4">
    <name type="scientific">Rotaria magnacalcarata</name>
    <dbReference type="NCBI Taxonomy" id="392030"/>
    <lineage>
        <taxon>Eukaryota</taxon>
        <taxon>Metazoa</taxon>
        <taxon>Spiralia</taxon>
        <taxon>Gnathifera</taxon>
        <taxon>Rotifera</taxon>
        <taxon>Eurotatoria</taxon>
        <taxon>Bdelloidea</taxon>
        <taxon>Philodinida</taxon>
        <taxon>Philodinidae</taxon>
        <taxon>Rotaria</taxon>
    </lineage>
</organism>
<proteinExistence type="inferred from homology"/>